<comment type="caution">
    <text evidence="3">The sequence shown here is derived from an EMBL/GenBank/DDBJ whole genome shotgun (WGS) entry which is preliminary data.</text>
</comment>
<feature type="transmembrane region" description="Helical" evidence="1">
    <location>
        <begin position="25"/>
        <end position="48"/>
    </location>
</feature>
<name>A0A2V3WF60_9BACI</name>
<keyword evidence="1" id="KW-0472">Membrane</keyword>
<sequence>MFNRGHMSGYFNDGNFGSDFGMFNMGWLGLLFNLLVIGVIILIGVIIFKELTKSKRDSHQNHQGSSEQTNTTAINIVKERYAKGEISEEEYHRLIETLKS</sequence>
<reference evidence="3 4" key="1">
    <citation type="submission" date="2018-05" db="EMBL/GenBank/DDBJ databases">
        <title>Genomic Encyclopedia of Type Strains, Phase IV (KMG-IV): sequencing the most valuable type-strain genomes for metagenomic binning, comparative biology and taxonomic classification.</title>
        <authorList>
            <person name="Goeker M."/>
        </authorList>
    </citation>
    <scope>NUCLEOTIDE SEQUENCE [LARGE SCALE GENOMIC DNA]</scope>
    <source>
        <strain evidence="3 4">DSM 22440</strain>
    </source>
</reference>
<gene>
    <name evidence="3" type="ORF">DES38_103247</name>
</gene>
<evidence type="ECO:0000256" key="1">
    <source>
        <dbReference type="SAM" id="Phobius"/>
    </source>
</evidence>
<dbReference type="AlphaFoldDB" id="A0A2V3WF60"/>
<keyword evidence="4" id="KW-1185">Reference proteome</keyword>
<evidence type="ECO:0000259" key="2">
    <source>
        <dbReference type="Pfam" id="PF09851"/>
    </source>
</evidence>
<evidence type="ECO:0000313" key="3">
    <source>
        <dbReference type="EMBL" id="PXW92228.1"/>
    </source>
</evidence>
<accession>A0A2V3WF60</accession>
<keyword evidence="1" id="KW-1133">Transmembrane helix</keyword>
<organism evidence="3 4">
    <name type="scientific">Streptohalobacillus salinus</name>
    <dbReference type="NCBI Taxonomy" id="621096"/>
    <lineage>
        <taxon>Bacteria</taxon>
        <taxon>Bacillati</taxon>
        <taxon>Bacillota</taxon>
        <taxon>Bacilli</taxon>
        <taxon>Bacillales</taxon>
        <taxon>Bacillaceae</taxon>
        <taxon>Streptohalobacillus</taxon>
    </lineage>
</organism>
<feature type="domain" description="SHOCT" evidence="2">
    <location>
        <begin position="73"/>
        <end position="94"/>
    </location>
</feature>
<dbReference type="Proteomes" id="UP000247922">
    <property type="component" value="Unassembled WGS sequence"/>
</dbReference>
<dbReference type="InterPro" id="IPR018649">
    <property type="entry name" value="SHOCT"/>
</dbReference>
<dbReference type="OrthoDB" id="48047at2"/>
<keyword evidence="1" id="KW-0812">Transmembrane</keyword>
<dbReference type="RefSeq" id="WP_110250851.1">
    <property type="nucleotide sequence ID" value="NZ_QJJR01000003.1"/>
</dbReference>
<proteinExistence type="predicted"/>
<evidence type="ECO:0000313" key="4">
    <source>
        <dbReference type="Proteomes" id="UP000247922"/>
    </source>
</evidence>
<dbReference type="EMBL" id="QJJR01000003">
    <property type="protein sequence ID" value="PXW92228.1"/>
    <property type="molecule type" value="Genomic_DNA"/>
</dbReference>
<dbReference type="Pfam" id="PF09851">
    <property type="entry name" value="SHOCT"/>
    <property type="match status" value="1"/>
</dbReference>
<protein>
    <submittedName>
        <fullName evidence="3">Putative membrane protein</fullName>
    </submittedName>
</protein>